<dbReference type="Pfam" id="PF14690">
    <property type="entry name" value="Zn_ribbon_ISL3"/>
    <property type="match status" value="1"/>
</dbReference>
<dbReference type="Pfam" id="PF01610">
    <property type="entry name" value="DDE_Tnp_ISL3"/>
    <property type="match status" value="1"/>
</dbReference>
<dbReference type="AlphaFoldDB" id="A0A7K0K5F5"/>
<keyword evidence="4" id="KW-1185">Reference proteome</keyword>
<dbReference type="Proteomes" id="UP000442535">
    <property type="component" value="Unassembled WGS sequence"/>
</dbReference>
<comment type="caution">
    <text evidence="3">The sequence shown here is derived from an EMBL/GenBank/DDBJ whole genome shotgun (WGS) entry which is preliminary data.</text>
</comment>
<feature type="domain" description="Transposase IS204/IS1001/IS1096/IS1165 DDE" evidence="1">
    <location>
        <begin position="164"/>
        <end position="417"/>
    </location>
</feature>
<name>A0A7K0K5F5_9ACTO</name>
<dbReference type="InterPro" id="IPR002560">
    <property type="entry name" value="Transposase_DDE"/>
</dbReference>
<gene>
    <name evidence="3" type="ORF">FYJ63_10820</name>
</gene>
<evidence type="ECO:0000259" key="1">
    <source>
        <dbReference type="Pfam" id="PF01610"/>
    </source>
</evidence>
<protein>
    <submittedName>
        <fullName evidence="3">ISL3 family transposase</fullName>
    </submittedName>
</protein>
<dbReference type="EMBL" id="VUMY01000033">
    <property type="protein sequence ID" value="MST50701.1"/>
    <property type="molecule type" value="Genomic_DNA"/>
</dbReference>
<evidence type="ECO:0000313" key="3">
    <source>
        <dbReference type="EMBL" id="MST50701.1"/>
    </source>
</evidence>
<dbReference type="RefSeq" id="WP_338106924.1">
    <property type="nucleotide sequence ID" value="NZ_VUMY01000033.1"/>
</dbReference>
<sequence length="427" mass="47850">MSDCIFSCPDIDSFCLLDRLGLRVEAQSVGPDRAVLACRLYRAESWCESCGASGVPRGTVGREWVHSPYGSRPTILQVRIPRWACKACGRVWRQDSSRIAAPKRRLTVLAAWHALKLVVVDHMSIKSVAQTLGASWHATFQAVHDLGWDQYLSDPTRFDGVEVIGVDEHKWAHTTGVEQFVTVVIDLTPVRKRTGPARLLDMIPGHSKKVFKAWLAARPESFRNSVEIVSMDGFTGYKTAVVEELPDAITVMDPFHVIALAGTALDQCRQRIQQATLGRRGKTGDPLYGARKTLRAGQGYLTKRQWDKLEDLFADENHVCVEVTWHYYQQMITAYREDNRKTGEQIMQHVINDLAQGVPEGLTELRRLGATLKRRAGDILAYFKHPHSSNGPTEAINGRLEHLRGIALGFRNLPNYGLKDKLCVWGG</sequence>
<evidence type="ECO:0000313" key="4">
    <source>
        <dbReference type="Proteomes" id="UP000442535"/>
    </source>
</evidence>
<dbReference type="PANTHER" id="PTHR33498">
    <property type="entry name" value="TRANSPOSASE FOR INSERTION SEQUENCE ELEMENT IS1557"/>
    <property type="match status" value="1"/>
</dbReference>
<dbReference type="PANTHER" id="PTHR33498:SF1">
    <property type="entry name" value="TRANSPOSASE FOR INSERTION SEQUENCE ELEMENT IS1557"/>
    <property type="match status" value="1"/>
</dbReference>
<evidence type="ECO:0000259" key="2">
    <source>
        <dbReference type="Pfam" id="PF14690"/>
    </source>
</evidence>
<dbReference type="InterPro" id="IPR047951">
    <property type="entry name" value="Transpos_ISL3"/>
</dbReference>
<proteinExistence type="predicted"/>
<organism evidence="3 4">
    <name type="scientific">Mobiluncus porci</name>
    <dbReference type="NCBI Taxonomy" id="2652278"/>
    <lineage>
        <taxon>Bacteria</taxon>
        <taxon>Bacillati</taxon>
        <taxon>Actinomycetota</taxon>
        <taxon>Actinomycetes</taxon>
        <taxon>Actinomycetales</taxon>
        <taxon>Actinomycetaceae</taxon>
        <taxon>Mobiluncus</taxon>
    </lineage>
</organism>
<accession>A0A7K0K5F5</accession>
<dbReference type="NCBIfam" id="NF033550">
    <property type="entry name" value="transpos_ISL3"/>
    <property type="match status" value="1"/>
</dbReference>
<feature type="domain" description="Transposase IS204/IS1001/IS1096/IS1165 zinc-finger" evidence="2">
    <location>
        <begin position="46"/>
        <end position="88"/>
    </location>
</feature>
<dbReference type="InterPro" id="IPR029261">
    <property type="entry name" value="Transposase_Znf"/>
</dbReference>
<reference evidence="3 4" key="1">
    <citation type="submission" date="2019-08" db="EMBL/GenBank/DDBJ databases">
        <title>In-depth cultivation of the pig gut microbiome towards novel bacterial diversity and tailored functional studies.</title>
        <authorList>
            <person name="Wylensek D."/>
            <person name="Hitch T.C.A."/>
            <person name="Clavel T."/>
        </authorList>
    </citation>
    <scope>NUCLEOTIDE SEQUENCE [LARGE SCALE GENOMIC DNA]</scope>
    <source>
        <strain evidence="3 4">RF-GAM-744-WT-7</strain>
    </source>
</reference>